<evidence type="ECO:0000313" key="1">
    <source>
        <dbReference type="EMBL" id="MCC9016476.1"/>
    </source>
</evidence>
<name>A0ABS8LWX0_9FLAO</name>
<dbReference type="EMBL" id="JAJJMN010000001">
    <property type="protein sequence ID" value="MCC9016476.1"/>
    <property type="molecule type" value="Genomic_DNA"/>
</dbReference>
<comment type="caution">
    <text evidence="1">The sequence shown here is derived from an EMBL/GenBank/DDBJ whole genome shotgun (WGS) entry which is preliminary data.</text>
</comment>
<protein>
    <recommendedName>
        <fullName evidence="3">Lipoprotein</fullName>
    </recommendedName>
</protein>
<dbReference type="RefSeq" id="WP_229998458.1">
    <property type="nucleotide sequence ID" value="NZ_JAJJMN010000001.1"/>
</dbReference>
<evidence type="ECO:0000313" key="2">
    <source>
        <dbReference type="Proteomes" id="UP001430700"/>
    </source>
</evidence>
<dbReference type="Proteomes" id="UP001430700">
    <property type="component" value="Unassembled WGS sequence"/>
</dbReference>
<accession>A0ABS8LWX0</accession>
<sequence>MKQLFYILFICTLGCNKTTTREDLNKSIQKPIVSKNSESDSIINPVFKYEDNGNIIKADTFKLKNSYTLIIYPTKDSVEKCGVINYRIISKKIDKSFLLSDNLKENYIPYFRNIDFQNYFALHSNGGGTSNLYFWLYDKQTGLEVLTDSNFKIQLDFDLKNELILYTDEDNEYKKFIYDIKTKVKTFVDIPQSFTDKQECTRNNYFEKTSYIKRVTDKYYFIAFRDCPSKIEFRVKRAK</sequence>
<reference evidence="1" key="1">
    <citation type="submission" date="2021-11" db="EMBL/GenBank/DDBJ databases">
        <title>Description of novel Flavobacterium species.</title>
        <authorList>
            <person name="Saticioglu I.B."/>
            <person name="Ay H."/>
            <person name="Altun S."/>
            <person name="Duman M."/>
        </authorList>
    </citation>
    <scope>NUCLEOTIDE SEQUENCE</scope>
    <source>
        <strain evidence="1">F-126</strain>
    </source>
</reference>
<keyword evidence="2" id="KW-1185">Reference proteome</keyword>
<proteinExistence type="predicted"/>
<organism evidence="1 2">
    <name type="scientific">Flavobacterium lipolyticum</name>
    <dbReference type="NCBI Taxonomy" id="2893754"/>
    <lineage>
        <taxon>Bacteria</taxon>
        <taxon>Pseudomonadati</taxon>
        <taxon>Bacteroidota</taxon>
        <taxon>Flavobacteriia</taxon>
        <taxon>Flavobacteriales</taxon>
        <taxon>Flavobacteriaceae</taxon>
        <taxon>Flavobacterium</taxon>
    </lineage>
</organism>
<gene>
    <name evidence="1" type="ORF">LNQ34_01645</name>
</gene>
<evidence type="ECO:0008006" key="3">
    <source>
        <dbReference type="Google" id="ProtNLM"/>
    </source>
</evidence>